<gene>
    <name evidence="7" type="ORF">LR394_30525</name>
</gene>
<dbReference type="GO" id="GO:0006729">
    <property type="term" value="P:tetrahydrobiopterin biosynthetic process"/>
    <property type="evidence" value="ECO:0007669"/>
    <property type="project" value="InterPro"/>
</dbReference>
<keyword evidence="8" id="KW-1185">Reference proteome</keyword>
<evidence type="ECO:0000259" key="6">
    <source>
        <dbReference type="Pfam" id="PF18029"/>
    </source>
</evidence>
<dbReference type="EMBL" id="JAJOMB010000021">
    <property type="protein sequence ID" value="MCD5315246.1"/>
    <property type="molecule type" value="Genomic_DNA"/>
</dbReference>
<accession>A0A9X1NLC5</accession>
<dbReference type="CDD" id="cd00488">
    <property type="entry name" value="PCD_DCoH"/>
    <property type="match status" value="1"/>
</dbReference>
<feature type="domain" description="Glyoxalase-like" evidence="6">
    <location>
        <begin position="110"/>
        <end position="214"/>
    </location>
</feature>
<comment type="similarity">
    <text evidence="2">Belongs to the pterin-4-alpha-carbinolamine dehydratase family.</text>
</comment>
<evidence type="ECO:0000256" key="4">
    <source>
        <dbReference type="ARBA" id="ARBA00021735"/>
    </source>
</evidence>
<dbReference type="InterPro" id="IPR041581">
    <property type="entry name" value="Glyoxalase_6"/>
</dbReference>
<dbReference type="Gene3D" id="3.10.180.10">
    <property type="entry name" value="2,3-Dihydroxybiphenyl 1,2-Dioxygenase, domain 1"/>
    <property type="match status" value="1"/>
</dbReference>
<evidence type="ECO:0000313" key="8">
    <source>
        <dbReference type="Proteomes" id="UP001138997"/>
    </source>
</evidence>
<dbReference type="InterPro" id="IPR001533">
    <property type="entry name" value="Pterin_deHydtase"/>
</dbReference>
<comment type="caution">
    <text evidence="7">The sequence shown here is derived from an EMBL/GenBank/DDBJ whole genome shotgun (WGS) entry which is preliminary data.</text>
</comment>
<evidence type="ECO:0000256" key="2">
    <source>
        <dbReference type="ARBA" id="ARBA00006472"/>
    </source>
</evidence>
<protein>
    <recommendedName>
        <fullName evidence="4">Putative pterin-4-alpha-carbinolamine dehydratase</fullName>
        <ecNumber evidence="3">4.2.1.96</ecNumber>
    </recommendedName>
</protein>
<dbReference type="PANTHER" id="PTHR35908">
    <property type="entry name" value="HYPOTHETICAL FUSION PROTEIN"/>
    <property type="match status" value="1"/>
</dbReference>
<evidence type="ECO:0000256" key="5">
    <source>
        <dbReference type="ARBA" id="ARBA00023239"/>
    </source>
</evidence>
<proteinExistence type="inferred from homology"/>
<dbReference type="AlphaFoldDB" id="A0A9X1NLC5"/>
<dbReference type="SUPFAM" id="SSF55248">
    <property type="entry name" value="PCD-like"/>
    <property type="match status" value="1"/>
</dbReference>
<dbReference type="RefSeq" id="WP_231448050.1">
    <property type="nucleotide sequence ID" value="NZ_JAJOMB010000021.1"/>
</dbReference>
<evidence type="ECO:0000256" key="3">
    <source>
        <dbReference type="ARBA" id="ARBA00013252"/>
    </source>
</evidence>
<keyword evidence="5 7" id="KW-0456">Lyase</keyword>
<name>A0A9X1NLC5_9ACTN</name>
<dbReference type="InterPro" id="IPR029068">
    <property type="entry name" value="Glyas_Bleomycin-R_OHBP_Dase"/>
</dbReference>
<comment type="catalytic activity">
    <reaction evidence="1">
        <text>(4aS,6R)-4a-hydroxy-L-erythro-5,6,7,8-tetrahydrobiopterin = (6R)-L-erythro-6,7-dihydrobiopterin + H2O</text>
        <dbReference type="Rhea" id="RHEA:11920"/>
        <dbReference type="ChEBI" id="CHEBI:15377"/>
        <dbReference type="ChEBI" id="CHEBI:15642"/>
        <dbReference type="ChEBI" id="CHEBI:43120"/>
        <dbReference type="EC" id="4.2.1.96"/>
    </reaction>
</comment>
<dbReference type="PANTHER" id="PTHR35908:SF1">
    <property type="entry name" value="CONSERVED PROTEIN"/>
    <property type="match status" value="1"/>
</dbReference>
<dbReference type="Pfam" id="PF01329">
    <property type="entry name" value="Pterin_4a"/>
    <property type="match status" value="1"/>
</dbReference>
<sequence>MPELLTMQELDTALVGLPAVHKSGTSLLRVRVKAPGFPQAVELISRVALSAEEMNHHPDVDLRFDKVTFTLSTHSSGGVTALDVELAQRIMVHVDSVGAEVLAPAARVELAIDTRDADAIRPFWRAGLGYVERRGDEGIELHNPDEVGPVVWFQPTEDSREQRNRIHFDVYVPFDEAPKRVADAVEAGGRLVTDEFAPDWWVLADADGNELCVCTQ</sequence>
<dbReference type="EC" id="4.2.1.96" evidence="3"/>
<dbReference type="Proteomes" id="UP001138997">
    <property type="component" value="Unassembled WGS sequence"/>
</dbReference>
<organism evidence="7 8">
    <name type="scientific">Kineosporia babensis</name>
    <dbReference type="NCBI Taxonomy" id="499548"/>
    <lineage>
        <taxon>Bacteria</taxon>
        <taxon>Bacillati</taxon>
        <taxon>Actinomycetota</taxon>
        <taxon>Actinomycetes</taxon>
        <taxon>Kineosporiales</taxon>
        <taxon>Kineosporiaceae</taxon>
        <taxon>Kineosporia</taxon>
    </lineage>
</organism>
<reference evidence="7" key="1">
    <citation type="submission" date="2021-11" db="EMBL/GenBank/DDBJ databases">
        <title>Streptomyces corallinus and Kineosporia corallina sp. nov., two new coral-derived marine actinobacteria.</title>
        <authorList>
            <person name="Buangrab K."/>
            <person name="Sutthacheep M."/>
            <person name="Yeemin T."/>
            <person name="Harunari E."/>
            <person name="Igarashi Y."/>
            <person name="Sripreechasak P."/>
            <person name="Kanchanasin P."/>
            <person name="Tanasupawat S."/>
            <person name="Phongsopitanun W."/>
        </authorList>
    </citation>
    <scope>NUCLEOTIDE SEQUENCE</scope>
    <source>
        <strain evidence="7">JCM 31032</strain>
    </source>
</reference>
<dbReference type="SUPFAM" id="SSF54593">
    <property type="entry name" value="Glyoxalase/Bleomycin resistance protein/Dihydroxybiphenyl dioxygenase"/>
    <property type="match status" value="1"/>
</dbReference>
<dbReference type="GO" id="GO:0008124">
    <property type="term" value="F:4-alpha-hydroxytetrahydrobiopterin dehydratase activity"/>
    <property type="evidence" value="ECO:0007669"/>
    <property type="project" value="UniProtKB-EC"/>
</dbReference>
<dbReference type="NCBIfam" id="NF002017">
    <property type="entry name" value="PRK00823.1-2"/>
    <property type="match status" value="1"/>
</dbReference>
<dbReference type="InterPro" id="IPR036428">
    <property type="entry name" value="PCD_sf"/>
</dbReference>
<dbReference type="Gene3D" id="3.30.1360.20">
    <property type="entry name" value="Transcriptional coactivator/pterin dehydratase"/>
    <property type="match status" value="1"/>
</dbReference>
<dbReference type="Pfam" id="PF18029">
    <property type="entry name" value="Glyoxalase_6"/>
    <property type="match status" value="1"/>
</dbReference>
<evidence type="ECO:0000313" key="7">
    <source>
        <dbReference type="EMBL" id="MCD5315246.1"/>
    </source>
</evidence>
<evidence type="ECO:0000256" key="1">
    <source>
        <dbReference type="ARBA" id="ARBA00001554"/>
    </source>
</evidence>